<dbReference type="PANTHER" id="PTHR38471">
    <property type="entry name" value="FOUR HELIX BUNDLE PROTEIN"/>
    <property type="match status" value="1"/>
</dbReference>
<evidence type="ECO:0000313" key="2">
    <source>
        <dbReference type="Proteomes" id="UP001574169"/>
    </source>
</evidence>
<dbReference type="Gene3D" id="1.20.1440.60">
    <property type="entry name" value="23S rRNA-intervening sequence"/>
    <property type="match status" value="1"/>
</dbReference>
<dbReference type="RefSeq" id="WP_373406803.1">
    <property type="nucleotide sequence ID" value="NZ_JBCFQL010000010.1"/>
</dbReference>
<gene>
    <name evidence="1" type="ORF">AAGV28_10710</name>
</gene>
<accession>A0ABV4TCY5</accession>
<dbReference type="PANTHER" id="PTHR38471:SF2">
    <property type="entry name" value="FOUR HELIX BUNDLE PROTEIN"/>
    <property type="match status" value="1"/>
</dbReference>
<dbReference type="Pfam" id="PF05635">
    <property type="entry name" value="23S_rRNA_IVP"/>
    <property type="match status" value="1"/>
</dbReference>
<organism evidence="1 2">
    <name type="scientific">Flavobacterium zubiriense</name>
    <dbReference type="NCBI Taxonomy" id="3138075"/>
    <lineage>
        <taxon>Bacteria</taxon>
        <taxon>Pseudomonadati</taxon>
        <taxon>Bacteroidota</taxon>
        <taxon>Flavobacteriia</taxon>
        <taxon>Flavobacteriales</taxon>
        <taxon>Flavobacteriaceae</taxon>
        <taxon>Flavobacterium</taxon>
    </lineage>
</organism>
<evidence type="ECO:0000313" key="1">
    <source>
        <dbReference type="EMBL" id="MFA9191835.1"/>
    </source>
</evidence>
<dbReference type="NCBIfam" id="TIGR02436">
    <property type="entry name" value="four helix bundle protein"/>
    <property type="match status" value="1"/>
</dbReference>
<comment type="caution">
    <text evidence="1">The sequence shown here is derived from an EMBL/GenBank/DDBJ whole genome shotgun (WGS) entry which is preliminary data.</text>
</comment>
<dbReference type="InterPro" id="IPR012657">
    <property type="entry name" value="23S_rRNA-intervening_sequence"/>
</dbReference>
<keyword evidence="2" id="KW-1185">Reference proteome</keyword>
<sequence length="124" mass="14628">MYTFSFEKLEVWIEAKDFSKMIYQITTKFPETEKYGLISQLRRASISIASNIAEDNARKTFRDKAHFSTIAFESSVEVLNQLIISYELNFISEIDYLNLRKHLESITNKLNSLRNYQLEKSENK</sequence>
<dbReference type="CDD" id="cd16377">
    <property type="entry name" value="23S_rRNA_IVP_like"/>
    <property type="match status" value="1"/>
</dbReference>
<protein>
    <submittedName>
        <fullName evidence="1">Four helix bundle protein</fullName>
    </submittedName>
</protein>
<reference evidence="1 2" key="1">
    <citation type="submission" date="2024-04" db="EMBL/GenBank/DDBJ databases">
        <title>New Clade of Flavobacterium.</title>
        <authorList>
            <person name="Matos L."/>
            <person name="Proenca D.N."/>
            <person name="Fransisco R.M."/>
            <person name="Chung A.P."/>
            <person name="Maccario L."/>
            <person name="Sorensen S.J."/>
            <person name="Morais P.V."/>
        </authorList>
    </citation>
    <scope>NUCLEOTIDE SEQUENCE [LARGE SCALE GENOMIC DNA]</scope>
    <source>
        <strain evidence="1 2">FZUC8N2.13</strain>
    </source>
</reference>
<dbReference type="InterPro" id="IPR036583">
    <property type="entry name" value="23S_rRNA_IVS_sf"/>
</dbReference>
<proteinExistence type="predicted"/>
<name>A0ABV4TCY5_9FLAO</name>
<dbReference type="EMBL" id="JBCFQL010000010">
    <property type="protein sequence ID" value="MFA9191835.1"/>
    <property type="molecule type" value="Genomic_DNA"/>
</dbReference>
<dbReference type="SUPFAM" id="SSF158446">
    <property type="entry name" value="IVS-encoded protein-like"/>
    <property type="match status" value="1"/>
</dbReference>
<dbReference type="Proteomes" id="UP001574169">
    <property type="component" value="Unassembled WGS sequence"/>
</dbReference>